<keyword evidence="3" id="KW-1185">Reference proteome</keyword>
<organism evidence="2 3">
    <name type="scientific">Hibiscus trionum</name>
    <name type="common">Flower of an hour</name>
    <dbReference type="NCBI Taxonomy" id="183268"/>
    <lineage>
        <taxon>Eukaryota</taxon>
        <taxon>Viridiplantae</taxon>
        <taxon>Streptophyta</taxon>
        <taxon>Embryophyta</taxon>
        <taxon>Tracheophyta</taxon>
        <taxon>Spermatophyta</taxon>
        <taxon>Magnoliopsida</taxon>
        <taxon>eudicotyledons</taxon>
        <taxon>Gunneridae</taxon>
        <taxon>Pentapetalae</taxon>
        <taxon>rosids</taxon>
        <taxon>malvids</taxon>
        <taxon>Malvales</taxon>
        <taxon>Malvaceae</taxon>
        <taxon>Malvoideae</taxon>
        <taxon>Hibiscus</taxon>
    </lineage>
</organism>
<protein>
    <recommendedName>
        <fullName evidence="1">Endonuclease/exonuclease/phosphatase domain-containing protein</fullName>
    </recommendedName>
</protein>
<dbReference type="Gene3D" id="3.60.10.10">
    <property type="entry name" value="Endonuclease/exonuclease/phosphatase"/>
    <property type="match status" value="1"/>
</dbReference>
<dbReference type="OrthoDB" id="1002598at2759"/>
<comment type="caution">
    <text evidence="2">The sequence shown here is derived from an EMBL/GenBank/DDBJ whole genome shotgun (WGS) entry which is preliminary data.</text>
</comment>
<accession>A0A9W7HCS9</accession>
<dbReference type="SUPFAM" id="SSF56219">
    <property type="entry name" value="DNase I-like"/>
    <property type="match status" value="1"/>
</dbReference>
<dbReference type="PANTHER" id="PTHR33710">
    <property type="entry name" value="BNAC02G09200D PROTEIN"/>
    <property type="match status" value="1"/>
</dbReference>
<feature type="domain" description="Endonuclease/exonuclease/phosphatase" evidence="1">
    <location>
        <begin position="6"/>
        <end position="227"/>
    </location>
</feature>
<sequence>MDFFVLSWNIRGVRRREKKKAIRDSCRRCKANFLFLQETKVESIQLADVRKIWPRNNSDFAVSPACGSAGGLLSIWDKEFFTASEIIIKRRFIILLGSVNETNFRCGLINTYGPSVDAEKEGFLSELLHHLSQWQIPWCLGGDFNLFLDEEEKIGFTINKTMISMFRSFVFEAGLIDLPLSGGKFTWSNSREIPTFVRLDRFLISTSFNLEFPQIVQNLLDKSLSDHNAIHLSVEKVDWGPKPFRVFNSWFLEKDFEKTVVNALSNQKRRNKATKIGGLIKGTKEAIKGWSKKRGRDFQKLIPVLERQISELEIRIQEGEGSEAVFIKLCELKGKLWAQYRIEESQWLQKSRLNWNLQGDRNTHFFI</sequence>
<dbReference type="InterPro" id="IPR036691">
    <property type="entry name" value="Endo/exonu/phosph_ase_sf"/>
</dbReference>
<proteinExistence type="predicted"/>
<dbReference type="EMBL" id="BSYR01000011">
    <property type="protein sequence ID" value="GMI75114.1"/>
    <property type="molecule type" value="Genomic_DNA"/>
</dbReference>
<dbReference type="GO" id="GO:0003824">
    <property type="term" value="F:catalytic activity"/>
    <property type="evidence" value="ECO:0007669"/>
    <property type="project" value="InterPro"/>
</dbReference>
<dbReference type="AlphaFoldDB" id="A0A9W7HCS9"/>
<dbReference type="InterPro" id="IPR005135">
    <property type="entry name" value="Endo/exonuclease/phosphatase"/>
</dbReference>
<dbReference type="Pfam" id="PF03372">
    <property type="entry name" value="Exo_endo_phos"/>
    <property type="match status" value="1"/>
</dbReference>
<evidence type="ECO:0000259" key="1">
    <source>
        <dbReference type="Pfam" id="PF03372"/>
    </source>
</evidence>
<name>A0A9W7HCS9_HIBTR</name>
<gene>
    <name evidence="2" type="ORF">HRI_001180700</name>
</gene>
<evidence type="ECO:0000313" key="3">
    <source>
        <dbReference type="Proteomes" id="UP001165190"/>
    </source>
</evidence>
<evidence type="ECO:0000313" key="2">
    <source>
        <dbReference type="EMBL" id="GMI75114.1"/>
    </source>
</evidence>
<reference evidence="2" key="1">
    <citation type="submission" date="2023-05" db="EMBL/GenBank/DDBJ databases">
        <title>Genome and transcriptome analyses reveal genes involved in the formation of fine ridges on petal epidermal cells in Hibiscus trionum.</title>
        <authorList>
            <person name="Koshimizu S."/>
            <person name="Masuda S."/>
            <person name="Ishii T."/>
            <person name="Shirasu K."/>
            <person name="Hoshino A."/>
            <person name="Arita M."/>
        </authorList>
    </citation>
    <scope>NUCLEOTIDE SEQUENCE</scope>
    <source>
        <strain evidence="2">Hamamatsu line</strain>
    </source>
</reference>
<dbReference type="PANTHER" id="PTHR33710:SF64">
    <property type="entry name" value="ENDONUCLEASE_EXONUCLEASE_PHOSPHATASE DOMAIN-CONTAINING PROTEIN"/>
    <property type="match status" value="1"/>
</dbReference>
<dbReference type="Proteomes" id="UP001165190">
    <property type="component" value="Unassembled WGS sequence"/>
</dbReference>